<evidence type="ECO:0000259" key="4">
    <source>
        <dbReference type="PROSITE" id="PS50893"/>
    </source>
</evidence>
<keyword evidence="1" id="KW-0813">Transport</keyword>
<keyword evidence="3 5" id="KW-0067">ATP-binding</keyword>
<dbReference type="Pfam" id="PF12399">
    <property type="entry name" value="BCA_ABC_TP_C"/>
    <property type="match status" value="1"/>
</dbReference>
<evidence type="ECO:0000313" key="5">
    <source>
        <dbReference type="EMBL" id="MED7826397.1"/>
    </source>
</evidence>
<dbReference type="EMBL" id="JAYWVC010000155">
    <property type="protein sequence ID" value="MED7826397.1"/>
    <property type="molecule type" value="Genomic_DNA"/>
</dbReference>
<dbReference type="InterPro" id="IPR027417">
    <property type="entry name" value="P-loop_NTPase"/>
</dbReference>
<evidence type="ECO:0000256" key="3">
    <source>
        <dbReference type="ARBA" id="ARBA00022840"/>
    </source>
</evidence>
<proteinExistence type="predicted"/>
<protein>
    <submittedName>
        <fullName evidence="5">ABC transporter ATP-binding protein</fullName>
    </submittedName>
</protein>
<dbReference type="SUPFAM" id="SSF52540">
    <property type="entry name" value="P-loop containing nucleoside triphosphate hydrolases"/>
    <property type="match status" value="1"/>
</dbReference>
<dbReference type="PANTHER" id="PTHR45772">
    <property type="entry name" value="CONSERVED COMPONENT OF ABC TRANSPORTER FOR NATURAL AMINO ACIDS-RELATED"/>
    <property type="match status" value="1"/>
</dbReference>
<organism evidence="5 6">
    <name type="scientific">Streptomyces chiangmaiensis</name>
    <dbReference type="NCBI Taxonomy" id="766497"/>
    <lineage>
        <taxon>Bacteria</taxon>
        <taxon>Bacillati</taxon>
        <taxon>Actinomycetota</taxon>
        <taxon>Actinomycetes</taxon>
        <taxon>Kitasatosporales</taxon>
        <taxon>Streptomycetaceae</taxon>
        <taxon>Streptomyces</taxon>
    </lineage>
</organism>
<dbReference type="Proteomes" id="UP001333996">
    <property type="component" value="Unassembled WGS sequence"/>
</dbReference>
<dbReference type="RefSeq" id="WP_329510796.1">
    <property type="nucleotide sequence ID" value="NZ_BAAAYZ010000067.1"/>
</dbReference>
<dbReference type="InterPro" id="IPR003439">
    <property type="entry name" value="ABC_transporter-like_ATP-bd"/>
</dbReference>
<dbReference type="Gene3D" id="3.40.50.300">
    <property type="entry name" value="P-loop containing nucleotide triphosphate hydrolases"/>
    <property type="match status" value="1"/>
</dbReference>
<dbReference type="GO" id="GO:0005524">
    <property type="term" value="F:ATP binding"/>
    <property type="evidence" value="ECO:0007669"/>
    <property type="project" value="UniProtKB-KW"/>
</dbReference>
<keyword evidence="2" id="KW-0547">Nucleotide-binding</keyword>
<evidence type="ECO:0000256" key="1">
    <source>
        <dbReference type="ARBA" id="ARBA00022448"/>
    </source>
</evidence>
<dbReference type="InterPro" id="IPR032823">
    <property type="entry name" value="BCA_ABC_TP_C"/>
</dbReference>
<feature type="domain" description="ABC transporter" evidence="4">
    <location>
        <begin position="5"/>
        <end position="243"/>
    </location>
</feature>
<accession>A0ABU7FQM1</accession>
<comment type="caution">
    <text evidence="5">The sequence shown here is derived from an EMBL/GenBank/DDBJ whole genome shotgun (WGS) entry which is preliminary data.</text>
</comment>
<sequence length="243" mass="26554">MTTLLEVRGLTKSFGGVRAVDDCSFDVEEGSVTALIGPNGSGKTTAFNMITGYLPADSGSLRFAGTPYRRPDPAKLYRRGLTRTFQQARIFGSLSVRENLIAAAGHRWTALLGPRAARADRARADELLDDFGLSEKADLKAAELSYGQRKLCEFAAVLMAQPRLVLLDEPTAGVNPVMIETMERHVRTRNEQGVTFLIVEHDMPLVMRLCDPVVVLDRGRPIAAGRPADIQADPRVLDAYLGE</sequence>
<keyword evidence="6" id="KW-1185">Reference proteome</keyword>
<evidence type="ECO:0000313" key="6">
    <source>
        <dbReference type="Proteomes" id="UP001333996"/>
    </source>
</evidence>
<dbReference type="CDD" id="cd03219">
    <property type="entry name" value="ABC_Mj1267_LivG_branched"/>
    <property type="match status" value="1"/>
</dbReference>
<dbReference type="PROSITE" id="PS50893">
    <property type="entry name" value="ABC_TRANSPORTER_2"/>
    <property type="match status" value="1"/>
</dbReference>
<evidence type="ECO:0000256" key="2">
    <source>
        <dbReference type="ARBA" id="ARBA00022741"/>
    </source>
</evidence>
<dbReference type="InterPro" id="IPR003593">
    <property type="entry name" value="AAA+_ATPase"/>
</dbReference>
<dbReference type="Pfam" id="PF00005">
    <property type="entry name" value="ABC_tran"/>
    <property type="match status" value="1"/>
</dbReference>
<gene>
    <name evidence="5" type="ORF">VXC91_31725</name>
</gene>
<name>A0ABU7FQM1_9ACTN</name>
<dbReference type="PANTHER" id="PTHR45772:SF9">
    <property type="entry name" value="CONSERVED COMPONENT OF ABC TRANSPORTER FOR NATURAL AMINO ACIDS"/>
    <property type="match status" value="1"/>
</dbReference>
<dbReference type="InterPro" id="IPR051120">
    <property type="entry name" value="ABC_AA/LPS_Transport"/>
</dbReference>
<dbReference type="SMART" id="SM00382">
    <property type="entry name" value="AAA"/>
    <property type="match status" value="1"/>
</dbReference>
<reference evidence="5" key="1">
    <citation type="submission" date="2024-01" db="EMBL/GenBank/DDBJ databases">
        <title>First draft genome sequence data of TA4-1, the type strain of Gram-positive actinobacterium Streptomyces chiangmaiensis.</title>
        <authorList>
            <person name="Yasawong M."/>
            <person name="Nantapong N."/>
        </authorList>
    </citation>
    <scope>NUCLEOTIDE SEQUENCE</scope>
    <source>
        <strain evidence="5">TA4-1</strain>
    </source>
</reference>